<accession>A0ABM8T6D9</accession>
<dbReference type="RefSeq" id="WP_200622551.1">
    <property type="nucleotide sequence ID" value="NZ_CAJNAU010000158.1"/>
</dbReference>
<keyword evidence="3" id="KW-0238">DNA-binding</keyword>
<evidence type="ECO:0000256" key="2">
    <source>
        <dbReference type="ARBA" id="ARBA00022578"/>
    </source>
</evidence>
<comment type="caution">
    <text evidence="7">The sequence shown here is derived from an EMBL/GenBank/DDBJ whole genome shotgun (WGS) entry which is preliminary data.</text>
</comment>
<evidence type="ECO:0000256" key="3">
    <source>
        <dbReference type="ARBA" id="ARBA00023125"/>
    </source>
</evidence>
<keyword evidence="2" id="KW-0815">Transposition</keyword>
<dbReference type="NCBIfam" id="NF033527">
    <property type="entry name" value="transpos_Tn3"/>
    <property type="match status" value="1"/>
</dbReference>
<proteinExistence type="inferred from homology"/>
<evidence type="ECO:0000259" key="5">
    <source>
        <dbReference type="Pfam" id="PF01526"/>
    </source>
</evidence>
<dbReference type="Pfam" id="PF01526">
    <property type="entry name" value="DDE_Tnp_Tn3"/>
    <property type="match status" value="1"/>
</dbReference>
<protein>
    <submittedName>
        <fullName evidence="7">Tn3 family transposase ISPsy42</fullName>
    </submittedName>
</protein>
<dbReference type="InterPro" id="IPR002513">
    <property type="entry name" value="Tn3_Tnp_DDE_dom"/>
</dbReference>
<evidence type="ECO:0000313" key="8">
    <source>
        <dbReference type="Proteomes" id="UP000674425"/>
    </source>
</evidence>
<evidence type="ECO:0000259" key="6">
    <source>
        <dbReference type="Pfam" id="PF13700"/>
    </source>
</evidence>
<evidence type="ECO:0000256" key="1">
    <source>
        <dbReference type="ARBA" id="ARBA00009402"/>
    </source>
</evidence>
<sequence>MRANNKNLTLLSELERQALFERPQFDDFQRAEYLSFTADELAVAMRRKGRPEQILCLLQTGYFKATRAFFAFSFDECREDSDFLCERYFPEQPAISGRPVRRAESLAQRQAILRLFDYRLCSAQNHPSLAAKAQQLVRRDVTPAFVVAELIAWLDQQRIVRPGYTTFQSIISTTLGEERLRLARLIEAGMTDDVKAALQRLLVRDESLSELAAIKQDAKYFGPHMMGRERGKRAKRATLEPVYNAARSILPQLDISQQNIAYYASLANFYTIYDLRQLQSGQSSLYLLCYAWQRYRQLNDNLVDALRHHTKKFEDDGKANADHAFMHAQLQRQKDAPQVGKLLQLYVDDALDDVTPFGSVRHHAFSILPKASLQQVAQLLSNKPVSQMELRWRAVDAAAGQVCRRLRPQAMALEFSSERADDPWLAALHWMRGVFSRKQRLAQRPVAEIPPDTIPRRLRSFLLEFDDAGQPTALRGDRYEFWVYRQLRRRIDSGELHLNDSIQHRRFSDHLVAADRTNTVLGELDLAWLRQPVNVTVDALCDELCNLWKRFDRELRKGRLKHLDYDEQRGALTWRKPKADKDAARQDSFYAKLPLRDIADIIRFVNERCDFLSAMTPLQPRYAKKIADPDSLMAVIIAQATNLGNLAMSQTCDIPYHVLDETHRQYCRLATLRAANDRVANYIAQLPIFEHYSFDLEALFGSVDGQKFEAATPTVKARHSRKYFAGGRGVVAFTFLANHVALLTELIGAHEHESHYVFDICYHNTTDIVPAIITGDMHSVNKANFALMYWFERGFAPRFTSFQAQLEHLYCGDDIAQYDNFLIKPAGQIDRSLICDDPPIIEQIIASLSVKEMSQQALVRKLCALSPHHRTRKAVFEVDKLVRSIYTLRYMLDPQLQRNVHRSQNRIEAYHQLRSFIAQVSGKKHLIGKTDLDVAISNECGRLLANVVTAFNSMLLSQLLERYQRDGNQKALDMLKKISPVAWQHIHFLGHYAFRNENPIDLAAMLAGLDIV</sequence>
<organism evidence="7 8">
    <name type="scientific">Paraburkholderia aspalathi</name>
    <dbReference type="NCBI Taxonomy" id="1324617"/>
    <lineage>
        <taxon>Bacteria</taxon>
        <taxon>Pseudomonadati</taxon>
        <taxon>Pseudomonadota</taxon>
        <taxon>Betaproteobacteria</taxon>
        <taxon>Burkholderiales</taxon>
        <taxon>Burkholderiaceae</taxon>
        <taxon>Paraburkholderia</taxon>
    </lineage>
</organism>
<dbReference type="Pfam" id="PF13700">
    <property type="entry name" value="DUF4158"/>
    <property type="match status" value="1"/>
</dbReference>
<gene>
    <name evidence="7" type="ORF">R69658_07577</name>
</gene>
<dbReference type="EMBL" id="CAJNAU010000158">
    <property type="protein sequence ID" value="CAE6860165.1"/>
    <property type="molecule type" value="Genomic_DNA"/>
</dbReference>
<keyword evidence="4" id="KW-0233">DNA recombination</keyword>
<evidence type="ECO:0000313" key="7">
    <source>
        <dbReference type="EMBL" id="CAE6860165.1"/>
    </source>
</evidence>
<comment type="similarity">
    <text evidence="1">Belongs to the transposase 7 family.</text>
</comment>
<dbReference type="InterPro" id="IPR025296">
    <property type="entry name" value="DUF4158"/>
</dbReference>
<evidence type="ECO:0000256" key="4">
    <source>
        <dbReference type="ARBA" id="ARBA00023172"/>
    </source>
</evidence>
<name>A0ABM8T6D9_9BURK</name>
<dbReference type="Proteomes" id="UP000674425">
    <property type="component" value="Unassembled WGS sequence"/>
</dbReference>
<reference evidence="7 8" key="1">
    <citation type="submission" date="2021-02" db="EMBL/GenBank/DDBJ databases">
        <authorList>
            <person name="Vanwijnsberghe S."/>
        </authorList>
    </citation>
    <scope>NUCLEOTIDE SEQUENCE [LARGE SCALE GENOMIC DNA]</scope>
    <source>
        <strain evidence="7 8">R-69658</strain>
    </source>
</reference>
<keyword evidence="8" id="KW-1185">Reference proteome</keyword>
<dbReference type="InterPro" id="IPR047653">
    <property type="entry name" value="Tn3-like_transpos"/>
</dbReference>
<feature type="domain" description="Tn3 transposase DDE" evidence="5">
    <location>
        <begin position="600"/>
        <end position="992"/>
    </location>
</feature>
<feature type="domain" description="DUF4158" evidence="6">
    <location>
        <begin position="10"/>
        <end position="173"/>
    </location>
</feature>